<dbReference type="InterPro" id="IPR036097">
    <property type="entry name" value="HisK_dim/P_sf"/>
</dbReference>
<evidence type="ECO:0000313" key="16">
    <source>
        <dbReference type="EMBL" id="BBE18188.1"/>
    </source>
</evidence>
<sequence length="420" mass="48547">MKLQTKINIRFLGVTFLVFSFAGVLFYFALDKVVDQNIREMLESRKAYILLNLQQNTPTSESIESPDHSIFIKRTEKMRQYTVFSDTLAFDQEEKELIPFRKMTFTVHSGGQFYEVILLQSLLESEDLLIVIVSFMVVLFVLVLLALFFLNRWLSNNAWKPFFKSLSVLNNWKIGESQVVSFDRTGISEFDQLNSTLENMMQKIRTDFVNLKEFTENASHEIQTPLAIIKSKLEMVLQDKTLDDQQHQRIRAAFESTIRLSKLNEALLLLSKIENRQFVKTSEIDICALVQSKLDYLEELFSLKQIEVTVRLDNQVVFRMNPLLADILINNLVSNALRHNIENGQFIISCANQELTISNTSQHGEMDGSRLFLRFAKQTTSNESNGLGLAIAYEICKNYHLDLNYSYSDGMHHMKISKKS</sequence>
<keyword evidence="13 14" id="KW-0472">Membrane</keyword>
<evidence type="ECO:0000256" key="8">
    <source>
        <dbReference type="ARBA" id="ARBA00022741"/>
    </source>
</evidence>
<accession>A0A5K7S9D4</accession>
<dbReference type="EMBL" id="AP018694">
    <property type="protein sequence ID" value="BBE18188.1"/>
    <property type="molecule type" value="Genomic_DNA"/>
</dbReference>
<evidence type="ECO:0000256" key="1">
    <source>
        <dbReference type="ARBA" id="ARBA00000085"/>
    </source>
</evidence>
<dbReference type="PANTHER" id="PTHR45528:SF1">
    <property type="entry name" value="SENSOR HISTIDINE KINASE CPXA"/>
    <property type="match status" value="1"/>
</dbReference>
<dbReference type="SUPFAM" id="SSF55874">
    <property type="entry name" value="ATPase domain of HSP90 chaperone/DNA topoisomerase II/histidine kinase"/>
    <property type="match status" value="1"/>
</dbReference>
<keyword evidence="9 16" id="KW-0418">Kinase</keyword>
<dbReference type="PROSITE" id="PS50109">
    <property type="entry name" value="HIS_KIN"/>
    <property type="match status" value="1"/>
</dbReference>
<keyword evidence="17" id="KW-1185">Reference proteome</keyword>
<keyword evidence="7 14" id="KW-0812">Transmembrane</keyword>
<dbReference type="InterPro" id="IPR003594">
    <property type="entry name" value="HATPase_dom"/>
</dbReference>
<dbReference type="InterPro" id="IPR003661">
    <property type="entry name" value="HisK_dim/P_dom"/>
</dbReference>
<dbReference type="InterPro" id="IPR036890">
    <property type="entry name" value="HATPase_C_sf"/>
</dbReference>
<keyword evidence="5" id="KW-0597">Phosphoprotein</keyword>
<comment type="subcellular location">
    <subcellularLocation>
        <location evidence="2">Cell membrane</location>
        <topology evidence="2">Multi-pass membrane protein</topology>
    </subcellularLocation>
</comment>
<dbReference type="GO" id="GO:0000155">
    <property type="term" value="F:phosphorelay sensor kinase activity"/>
    <property type="evidence" value="ECO:0007669"/>
    <property type="project" value="InterPro"/>
</dbReference>
<evidence type="ECO:0000256" key="14">
    <source>
        <dbReference type="SAM" id="Phobius"/>
    </source>
</evidence>
<keyword evidence="10" id="KW-0067">ATP-binding</keyword>
<evidence type="ECO:0000256" key="5">
    <source>
        <dbReference type="ARBA" id="ARBA00022553"/>
    </source>
</evidence>
<comment type="catalytic activity">
    <reaction evidence="1">
        <text>ATP + protein L-histidine = ADP + protein N-phospho-L-histidine.</text>
        <dbReference type="EC" id="2.7.13.3"/>
    </reaction>
</comment>
<gene>
    <name evidence="16" type="ORF">AQPE_2348</name>
</gene>
<proteinExistence type="predicted"/>
<dbReference type="RefSeq" id="WP_318351114.1">
    <property type="nucleotide sequence ID" value="NZ_AP018694.1"/>
</dbReference>
<dbReference type="CDD" id="cd00082">
    <property type="entry name" value="HisKA"/>
    <property type="match status" value="1"/>
</dbReference>
<name>A0A5K7S9D4_9BACT</name>
<dbReference type="Proteomes" id="UP001193389">
    <property type="component" value="Chromosome"/>
</dbReference>
<keyword evidence="8" id="KW-0547">Nucleotide-binding</keyword>
<dbReference type="SMART" id="SM00388">
    <property type="entry name" value="HisKA"/>
    <property type="match status" value="1"/>
</dbReference>
<feature type="transmembrane region" description="Helical" evidence="14">
    <location>
        <begin position="7"/>
        <end position="30"/>
    </location>
</feature>
<keyword evidence="11 14" id="KW-1133">Transmembrane helix</keyword>
<dbReference type="GO" id="GO:0005524">
    <property type="term" value="F:ATP binding"/>
    <property type="evidence" value="ECO:0007669"/>
    <property type="project" value="UniProtKB-KW"/>
</dbReference>
<evidence type="ECO:0000256" key="12">
    <source>
        <dbReference type="ARBA" id="ARBA00023012"/>
    </source>
</evidence>
<dbReference type="SUPFAM" id="SSF47384">
    <property type="entry name" value="Homodimeric domain of signal transducing histidine kinase"/>
    <property type="match status" value="1"/>
</dbReference>
<dbReference type="AlphaFoldDB" id="A0A5K7S9D4"/>
<feature type="domain" description="Histidine kinase" evidence="15">
    <location>
        <begin position="217"/>
        <end position="420"/>
    </location>
</feature>
<dbReference type="EC" id="2.7.13.3" evidence="3"/>
<dbReference type="Pfam" id="PF00512">
    <property type="entry name" value="HisKA"/>
    <property type="match status" value="1"/>
</dbReference>
<evidence type="ECO:0000256" key="6">
    <source>
        <dbReference type="ARBA" id="ARBA00022679"/>
    </source>
</evidence>
<dbReference type="GO" id="GO:0005886">
    <property type="term" value="C:plasma membrane"/>
    <property type="evidence" value="ECO:0007669"/>
    <property type="project" value="UniProtKB-SubCell"/>
</dbReference>
<evidence type="ECO:0000256" key="10">
    <source>
        <dbReference type="ARBA" id="ARBA00022840"/>
    </source>
</evidence>
<evidence type="ECO:0000256" key="13">
    <source>
        <dbReference type="ARBA" id="ARBA00023136"/>
    </source>
</evidence>
<dbReference type="InterPro" id="IPR005467">
    <property type="entry name" value="His_kinase_dom"/>
</dbReference>
<protein>
    <recommendedName>
        <fullName evidence="3">histidine kinase</fullName>
        <ecNumber evidence="3">2.7.13.3</ecNumber>
    </recommendedName>
</protein>
<evidence type="ECO:0000259" key="15">
    <source>
        <dbReference type="PROSITE" id="PS50109"/>
    </source>
</evidence>
<evidence type="ECO:0000313" key="17">
    <source>
        <dbReference type="Proteomes" id="UP001193389"/>
    </source>
</evidence>
<evidence type="ECO:0000256" key="7">
    <source>
        <dbReference type="ARBA" id="ARBA00022692"/>
    </source>
</evidence>
<dbReference type="Gene3D" id="1.10.287.130">
    <property type="match status" value="1"/>
</dbReference>
<keyword evidence="12" id="KW-0902">Two-component regulatory system</keyword>
<keyword evidence="6" id="KW-0808">Transferase</keyword>
<organism evidence="16 17">
    <name type="scientific">Aquipluma nitroreducens</name>
    <dbReference type="NCBI Taxonomy" id="2010828"/>
    <lineage>
        <taxon>Bacteria</taxon>
        <taxon>Pseudomonadati</taxon>
        <taxon>Bacteroidota</taxon>
        <taxon>Bacteroidia</taxon>
        <taxon>Marinilabiliales</taxon>
        <taxon>Prolixibacteraceae</taxon>
        <taxon>Aquipluma</taxon>
    </lineage>
</organism>
<keyword evidence="4" id="KW-1003">Cell membrane</keyword>
<reference evidence="16" key="1">
    <citation type="journal article" date="2020" name="Int. J. Syst. Evol. Microbiol.">
        <title>Aquipluma nitroreducens gen. nov. sp. nov., a novel facultatively anaerobic bacterium isolated from a freshwater lake.</title>
        <authorList>
            <person name="Watanabe M."/>
            <person name="Kojima H."/>
            <person name="Fukui M."/>
        </authorList>
    </citation>
    <scope>NUCLEOTIDE SEQUENCE</scope>
    <source>
        <strain evidence="16">MeG22</strain>
    </source>
</reference>
<dbReference type="PANTHER" id="PTHR45528">
    <property type="entry name" value="SENSOR HISTIDINE KINASE CPXA"/>
    <property type="match status" value="1"/>
</dbReference>
<dbReference type="KEGG" id="anf:AQPE_2348"/>
<evidence type="ECO:0000256" key="3">
    <source>
        <dbReference type="ARBA" id="ARBA00012438"/>
    </source>
</evidence>
<evidence type="ECO:0000256" key="4">
    <source>
        <dbReference type="ARBA" id="ARBA00022475"/>
    </source>
</evidence>
<feature type="transmembrane region" description="Helical" evidence="14">
    <location>
        <begin position="128"/>
        <end position="150"/>
    </location>
</feature>
<evidence type="ECO:0000256" key="9">
    <source>
        <dbReference type="ARBA" id="ARBA00022777"/>
    </source>
</evidence>
<evidence type="ECO:0000256" key="2">
    <source>
        <dbReference type="ARBA" id="ARBA00004651"/>
    </source>
</evidence>
<dbReference type="InterPro" id="IPR050398">
    <property type="entry name" value="HssS/ArlS-like"/>
</dbReference>
<evidence type="ECO:0000256" key="11">
    <source>
        <dbReference type="ARBA" id="ARBA00022989"/>
    </source>
</evidence>
<dbReference type="Gene3D" id="3.30.565.10">
    <property type="entry name" value="Histidine kinase-like ATPase, C-terminal domain"/>
    <property type="match status" value="1"/>
</dbReference>
<dbReference type="Pfam" id="PF02518">
    <property type="entry name" value="HATPase_c"/>
    <property type="match status" value="1"/>
</dbReference>